<proteinExistence type="predicted"/>
<feature type="domain" description="Cupin type-1" evidence="2">
    <location>
        <begin position="42"/>
        <end position="184"/>
    </location>
</feature>
<dbReference type="AlphaFoldDB" id="A0A9X2YQU3"/>
<reference evidence="3" key="2">
    <citation type="journal article" date="2022" name="BMC Genomics">
        <title>Comparative genome analysis of mycobacteria focusing on tRNA and non-coding RNA.</title>
        <authorList>
            <person name="Behra P.R.K."/>
            <person name="Pettersson B.M.F."/>
            <person name="Ramesh M."/>
            <person name="Das S."/>
            <person name="Dasgupta S."/>
            <person name="Kirsebom L.A."/>
        </authorList>
    </citation>
    <scope>NUCLEOTIDE SEQUENCE</scope>
    <source>
        <strain evidence="3">DSM 44615</strain>
    </source>
</reference>
<dbReference type="InterPro" id="IPR006045">
    <property type="entry name" value="Cupin_1"/>
</dbReference>
<dbReference type="Pfam" id="PF00190">
    <property type="entry name" value="Cupin_1"/>
    <property type="match status" value="2"/>
</dbReference>
<dbReference type="CDD" id="cd20306">
    <property type="entry name" value="cupin_OxDC-like"/>
    <property type="match status" value="2"/>
</dbReference>
<feature type="domain" description="Cupin type-1" evidence="2">
    <location>
        <begin position="216"/>
        <end position="358"/>
    </location>
</feature>
<gene>
    <name evidence="3" type="ORF">H7I41_21280</name>
</gene>
<feature type="compositionally biased region" description="Basic residues" evidence="1">
    <location>
        <begin position="1"/>
        <end position="17"/>
    </location>
</feature>
<evidence type="ECO:0000313" key="3">
    <source>
        <dbReference type="EMBL" id="MCV7172453.1"/>
    </source>
</evidence>
<dbReference type="Gene3D" id="2.60.120.10">
    <property type="entry name" value="Jelly Rolls"/>
    <property type="match status" value="2"/>
</dbReference>
<comment type="caution">
    <text evidence="3">The sequence shown here is derived from an EMBL/GenBank/DDBJ whole genome shotgun (WGS) entry which is preliminary data.</text>
</comment>
<protein>
    <submittedName>
        <fullName evidence="3">Cupin domain-containing protein</fullName>
    </submittedName>
</protein>
<evidence type="ECO:0000259" key="2">
    <source>
        <dbReference type="SMART" id="SM00835"/>
    </source>
</evidence>
<dbReference type="SUPFAM" id="SSF51182">
    <property type="entry name" value="RmlC-like cupins"/>
    <property type="match status" value="2"/>
</dbReference>
<sequence>MTSGRRVHQSRRQHHPGSRPARPPIAEEPTVTTSIARSSHTTSLLDGEIVEESDLGSMRRVTADNLPILAGLSIKRVLLNPGAMRTPHWHANANELTYCVSGTALVSILDSGSRFSTFLVTAGQMFHAESGSLHHIENVGDDIAEFIIAFRHERPEDFGFGATLGAFSDAVLGNTYDLPAADFATMRRTGTDRKLAARVGDPVIPAAAHFGDPHKFDVEAQAPGLNYASGNARFARDQFWPALKDISMYSLRVTEDGMREPHWHPVTAEMGYVQHGDARMTVMSPDGALDTWNLTTGDMYFIPRAYPHHIENIGHDDWHFLIFFDQPFPADVGYRASASAYSREVLAAAFDTHIDDLPRFPFTPADPLIVTRTNPLD</sequence>
<dbReference type="InterPro" id="IPR011051">
    <property type="entry name" value="RmlC_Cupin_sf"/>
</dbReference>
<dbReference type="Proteomes" id="UP001140293">
    <property type="component" value="Unassembled WGS sequence"/>
</dbReference>
<evidence type="ECO:0000256" key="1">
    <source>
        <dbReference type="SAM" id="MobiDB-lite"/>
    </source>
</evidence>
<keyword evidence="4" id="KW-1185">Reference proteome</keyword>
<evidence type="ECO:0000313" key="4">
    <source>
        <dbReference type="Proteomes" id="UP001140293"/>
    </source>
</evidence>
<accession>A0A9X2YQU3</accession>
<reference evidence="3" key="1">
    <citation type="submission" date="2020-07" db="EMBL/GenBank/DDBJ databases">
        <authorList>
            <person name="Pettersson B.M.F."/>
            <person name="Behra P.R.K."/>
            <person name="Ramesh M."/>
            <person name="Das S."/>
            <person name="Dasgupta S."/>
            <person name="Kirsebom L.A."/>
        </authorList>
    </citation>
    <scope>NUCLEOTIDE SEQUENCE</scope>
    <source>
        <strain evidence="3">DSM 44615</strain>
    </source>
</reference>
<organism evidence="3 4">
    <name type="scientific">[Mycobacterium] manitobense</name>
    <dbReference type="NCBI Taxonomy" id="190147"/>
    <lineage>
        <taxon>Bacteria</taxon>
        <taxon>Bacillati</taxon>
        <taxon>Actinomycetota</taxon>
        <taxon>Actinomycetes</taxon>
        <taxon>Mycobacteriales</taxon>
        <taxon>Mycobacteriaceae</taxon>
        <taxon>Mycolicibacterium</taxon>
    </lineage>
</organism>
<dbReference type="SMART" id="SM00835">
    <property type="entry name" value="Cupin_1"/>
    <property type="match status" value="2"/>
</dbReference>
<dbReference type="PANTHER" id="PTHR31238">
    <property type="entry name" value="GERMIN-LIKE PROTEIN SUBFAMILY 3 MEMBER 3"/>
    <property type="match status" value="1"/>
</dbReference>
<feature type="region of interest" description="Disordered" evidence="1">
    <location>
        <begin position="1"/>
        <end position="38"/>
    </location>
</feature>
<dbReference type="EMBL" id="JACKSJ010000184">
    <property type="protein sequence ID" value="MCV7172453.1"/>
    <property type="molecule type" value="Genomic_DNA"/>
</dbReference>
<name>A0A9X2YQU3_9MYCO</name>
<dbReference type="InterPro" id="IPR014710">
    <property type="entry name" value="RmlC-like_jellyroll"/>
</dbReference>